<evidence type="ECO:0000256" key="2">
    <source>
        <dbReference type="ARBA" id="ARBA00012637"/>
    </source>
</evidence>
<dbReference type="InterPro" id="IPR023753">
    <property type="entry name" value="FAD/NAD-binding_dom"/>
</dbReference>
<dbReference type="InterPro" id="IPR054585">
    <property type="entry name" value="NDH2-like_C"/>
</dbReference>
<keyword evidence="6" id="KW-0560">Oxidoreductase</keyword>
<dbReference type="SUPFAM" id="SSF51905">
    <property type="entry name" value="FAD/NAD(P)-binding domain"/>
    <property type="match status" value="1"/>
</dbReference>
<dbReference type="PANTHER" id="PTHR43706:SF47">
    <property type="entry name" value="EXTERNAL NADH-UBIQUINONE OXIDOREDUCTASE 1, MITOCHONDRIAL-RELATED"/>
    <property type="match status" value="1"/>
</dbReference>
<accession>A0A1F2UFB0</accession>
<dbReference type="EC" id="1.6.5.9" evidence="2"/>
<feature type="domain" description="External alternative NADH-ubiquinone oxidoreductase-like C-terminal" evidence="11">
    <location>
        <begin position="263"/>
        <end position="318"/>
    </location>
</feature>
<feature type="domain" description="FAD/NAD(P)-binding" evidence="10">
    <location>
        <begin position="6"/>
        <end position="239"/>
    </location>
</feature>
<organism evidence="12 13">
    <name type="scientific">Candidatus Aquicultor primus</name>
    <dbReference type="NCBI Taxonomy" id="1797195"/>
    <lineage>
        <taxon>Bacteria</taxon>
        <taxon>Bacillati</taxon>
        <taxon>Actinomycetota</taxon>
        <taxon>Candidatus Aquicultoria</taxon>
        <taxon>Candidatus Aquicultorales</taxon>
        <taxon>Candidatus Aquicultoraceae</taxon>
        <taxon>Candidatus Aquicultor</taxon>
    </lineage>
</organism>
<evidence type="ECO:0000256" key="3">
    <source>
        <dbReference type="ARBA" id="ARBA00022630"/>
    </source>
</evidence>
<dbReference type="Pfam" id="PF22366">
    <property type="entry name" value="NDH2_C"/>
    <property type="match status" value="1"/>
</dbReference>
<keyword evidence="9" id="KW-0812">Transmembrane</keyword>
<feature type="transmembrane region" description="Helical" evidence="9">
    <location>
        <begin position="283"/>
        <end position="301"/>
    </location>
</feature>
<dbReference type="Pfam" id="PF07992">
    <property type="entry name" value="Pyr_redox_2"/>
    <property type="match status" value="1"/>
</dbReference>
<evidence type="ECO:0000259" key="11">
    <source>
        <dbReference type="Pfam" id="PF22366"/>
    </source>
</evidence>
<dbReference type="InterPro" id="IPR036188">
    <property type="entry name" value="FAD/NAD-bd_sf"/>
</dbReference>
<evidence type="ECO:0000256" key="8">
    <source>
        <dbReference type="ARBA" id="ARBA00047599"/>
    </source>
</evidence>
<dbReference type="GO" id="GO:0050136">
    <property type="term" value="F:NADH dehydrogenase (quinone) (non-electrogenic) activity"/>
    <property type="evidence" value="ECO:0007669"/>
    <property type="project" value="UniProtKB-EC"/>
</dbReference>
<evidence type="ECO:0000259" key="10">
    <source>
        <dbReference type="Pfam" id="PF07992"/>
    </source>
</evidence>
<dbReference type="Proteomes" id="UP000178086">
    <property type="component" value="Unassembled WGS sequence"/>
</dbReference>
<evidence type="ECO:0000256" key="9">
    <source>
        <dbReference type="SAM" id="Phobius"/>
    </source>
</evidence>
<dbReference type="Gene3D" id="3.50.50.100">
    <property type="match status" value="1"/>
</dbReference>
<keyword evidence="4" id="KW-0274">FAD</keyword>
<gene>
    <name evidence="12" type="ORF">A2074_08740</name>
</gene>
<dbReference type="AlphaFoldDB" id="A0A1F2UFB0"/>
<dbReference type="EMBL" id="MELI01000114">
    <property type="protein sequence ID" value="OFW31719.1"/>
    <property type="molecule type" value="Genomic_DNA"/>
</dbReference>
<evidence type="ECO:0000256" key="1">
    <source>
        <dbReference type="ARBA" id="ARBA00005272"/>
    </source>
</evidence>
<keyword evidence="9" id="KW-0472">Membrane</keyword>
<evidence type="ECO:0000256" key="4">
    <source>
        <dbReference type="ARBA" id="ARBA00022827"/>
    </source>
</evidence>
<keyword evidence="9" id="KW-1133">Transmembrane helix</keyword>
<evidence type="ECO:0000313" key="12">
    <source>
        <dbReference type="EMBL" id="OFW31719.1"/>
    </source>
</evidence>
<evidence type="ECO:0000256" key="6">
    <source>
        <dbReference type="ARBA" id="ARBA00023002"/>
    </source>
</evidence>
<comment type="catalytic activity">
    <reaction evidence="8">
        <text>a quinone + NADH + H(+) = a quinol + NAD(+)</text>
        <dbReference type="Rhea" id="RHEA:46160"/>
        <dbReference type="ChEBI" id="CHEBI:15378"/>
        <dbReference type="ChEBI" id="CHEBI:24646"/>
        <dbReference type="ChEBI" id="CHEBI:57540"/>
        <dbReference type="ChEBI" id="CHEBI:57945"/>
        <dbReference type="ChEBI" id="CHEBI:132124"/>
        <dbReference type="EC" id="1.6.5.9"/>
    </reaction>
</comment>
<evidence type="ECO:0000313" key="13">
    <source>
        <dbReference type="Proteomes" id="UP000178086"/>
    </source>
</evidence>
<proteinExistence type="inferred from homology"/>
<dbReference type="PANTHER" id="PTHR43706">
    <property type="entry name" value="NADH DEHYDROGENASE"/>
    <property type="match status" value="1"/>
</dbReference>
<evidence type="ECO:0000256" key="5">
    <source>
        <dbReference type="ARBA" id="ARBA00022946"/>
    </source>
</evidence>
<keyword evidence="5" id="KW-0809">Transit peptide</keyword>
<comment type="caution">
    <text evidence="12">The sequence shown here is derived from an EMBL/GenBank/DDBJ whole genome shotgun (WGS) entry which is preliminary data.</text>
</comment>
<reference evidence="12 13" key="1">
    <citation type="journal article" date="2016" name="Nat. Commun.">
        <title>Thousands of microbial genomes shed light on interconnected biogeochemical processes in an aquifer system.</title>
        <authorList>
            <person name="Anantharaman K."/>
            <person name="Brown C.T."/>
            <person name="Hug L.A."/>
            <person name="Sharon I."/>
            <person name="Castelle C.J."/>
            <person name="Probst A.J."/>
            <person name="Thomas B.C."/>
            <person name="Singh A."/>
            <person name="Wilkins M.J."/>
            <person name="Karaoz U."/>
            <person name="Brodie E.L."/>
            <person name="Williams K.H."/>
            <person name="Hubbard S.S."/>
            <person name="Banfield J.F."/>
        </authorList>
    </citation>
    <scope>NUCLEOTIDE SEQUENCE [LARGE SCALE GENOMIC DNA]</scope>
</reference>
<protein>
    <recommendedName>
        <fullName evidence="2">NADH:ubiquinone reductase (non-electrogenic)</fullName>
        <ecNumber evidence="2">1.6.5.9</ecNumber>
    </recommendedName>
</protein>
<comment type="similarity">
    <text evidence="1">Belongs to the NADH dehydrogenase family.</text>
</comment>
<dbReference type="InterPro" id="IPR045024">
    <property type="entry name" value="NDH-2"/>
</dbReference>
<evidence type="ECO:0000256" key="7">
    <source>
        <dbReference type="ARBA" id="ARBA00023027"/>
    </source>
</evidence>
<sequence>MENRVVETDGPKIPYDYLVLAMGSTTNFFNVLGAEKFAFQLKSLEQAVELRNHILCCFEQAAHVKSEAKRKQLLAFTVVGGGATGLEFSGAVSELIHGPLARDFPVLDFRDASVVLLEASDRLLPGMPERLQKYALARLEKMGVDVRFNAAVSEIRGATIRLKGGDSIKSETVVWTAGVSGDPQIPAWGLPTIANGRVAVDKTLQVPGHAETYVTGDLAYFEEDGRPLPMIAPVAVQQGTAAALNILKQIEGKEPRPFEYFDKGAMATIGRNSAVVRVGKRTFTGFFAWIVWLFIHLLYLIGFRNRLFVMLNWSWNYLLFERAVRLIFPVDRESRCHIAGETVVDDQREAGS</sequence>
<keyword evidence="7" id="KW-0520">NAD</keyword>
<name>A0A1F2UFB0_9ACTN</name>
<keyword evidence="3" id="KW-0285">Flavoprotein</keyword>